<dbReference type="Pfam" id="PF04480">
    <property type="entry name" value="DUF559"/>
    <property type="match status" value="1"/>
</dbReference>
<protein>
    <submittedName>
        <fullName evidence="4">Type IV toxin-antitoxin system AbiEi family antitoxin domain-containing protein</fullName>
    </submittedName>
</protein>
<evidence type="ECO:0000313" key="5">
    <source>
        <dbReference type="Proteomes" id="UP000656804"/>
    </source>
</evidence>
<organism evidence="4 5">
    <name type="scientific">Nocardioides acrostichi</name>
    <dbReference type="NCBI Taxonomy" id="2784339"/>
    <lineage>
        <taxon>Bacteria</taxon>
        <taxon>Bacillati</taxon>
        <taxon>Actinomycetota</taxon>
        <taxon>Actinomycetes</taxon>
        <taxon>Propionibacteriales</taxon>
        <taxon>Nocardioidaceae</taxon>
        <taxon>Nocardioides</taxon>
    </lineage>
</organism>
<proteinExistence type="predicted"/>
<dbReference type="InterPro" id="IPR011335">
    <property type="entry name" value="Restrct_endonuc-II-like"/>
</dbReference>
<dbReference type="Gene3D" id="3.40.960.10">
    <property type="entry name" value="VSR Endonuclease"/>
    <property type="match status" value="1"/>
</dbReference>
<dbReference type="EMBL" id="JADIVZ010000001">
    <property type="protein sequence ID" value="MBF4160486.1"/>
    <property type="molecule type" value="Genomic_DNA"/>
</dbReference>
<feature type="domain" description="AbiEi antitoxin N-terminal" evidence="3">
    <location>
        <begin position="16"/>
        <end position="51"/>
    </location>
</feature>
<reference evidence="4" key="1">
    <citation type="submission" date="2020-11" db="EMBL/GenBank/DDBJ databases">
        <title>Nocardioides sp. CBS4Y-1, whole genome shotgun sequence.</title>
        <authorList>
            <person name="Tuo L."/>
        </authorList>
    </citation>
    <scope>NUCLEOTIDE SEQUENCE</scope>
    <source>
        <strain evidence="4">CBS4Y-1</strain>
    </source>
</reference>
<dbReference type="InterPro" id="IPR025159">
    <property type="entry name" value="AbiEi_N"/>
</dbReference>
<evidence type="ECO:0000256" key="1">
    <source>
        <dbReference type="SAM" id="MobiDB-lite"/>
    </source>
</evidence>
<keyword evidence="5" id="KW-1185">Reference proteome</keyword>
<evidence type="ECO:0000313" key="4">
    <source>
        <dbReference type="EMBL" id="MBF4160486.1"/>
    </source>
</evidence>
<feature type="region of interest" description="Disordered" evidence="1">
    <location>
        <begin position="300"/>
        <end position="319"/>
    </location>
</feature>
<sequence length="319" mass="36039">MAMIFDLGHSVPRDRPFTRAEARDCGLKDLTLHRMVEHGWLRRPLKGVYVVGTMADTLDLRCAMLRLVVPDDAYVCDHTAAWLHRGDDALPPNDHLKTPDVSCFRPSGKRVRRGGVLSGERKMTTEDVMEVGGLRVTTPLRTACDVGRLGFNNDIRLHALDMMLATDTFTRERLARETSRFKGMRGVVALRALAALADGGSASFGESALRLRWHQAGLPRATTQIEVERSGGGVYYLDLGLARERFAAEYDGRQWHRDQEQREHDAARRRELRELGWRVQVFAREHVFGRQQDAETRLRTAWSDHGGGRTPATTWRGVT</sequence>
<dbReference type="InterPro" id="IPR007569">
    <property type="entry name" value="DUF559"/>
</dbReference>
<dbReference type="Proteomes" id="UP000656804">
    <property type="component" value="Unassembled WGS sequence"/>
</dbReference>
<dbReference type="RefSeq" id="WP_194501709.1">
    <property type="nucleotide sequence ID" value="NZ_JADIVZ010000001.1"/>
</dbReference>
<dbReference type="Pfam" id="PF13338">
    <property type="entry name" value="AbiEi_4"/>
    <property type="match status" value="1"/>
</dbReference>
<feature type="domain" description="DUF559" evidence="2">
    <location>
        <begin position="233"/>
        <end position="290"/>
    </location>
</feature>
<name>A0A930UYB1_9ACTN</name>
<dbReference type="SUPFAM" id="SSF52980">
    <property type="entry name" value="Restriction endonuclease-like"/>
    <property type="match status" value="1"/>
</dbReference>
<evidence type="ECO:0000259" key="2">
    <source>
        <dbReference type="Pfam" id="PF04480"/>
    </source>
</evidence>
<comment type="caution">
    <text evidence="4">The sequence shown here is derived from an EMBL/GenBank/DDBJ whole genome shotgun (WGS) entry which is preliminary data.</text>
</comment>
<dbReference type="AlphaFoldDB" id="A0A930UYB1"/>
<gene>
    <name evidence="4" type="ORF">ISG29_02215</name>
</gene>
<accession>A0A930UYB1</accession>
<evidence type="ECO:0000259" key="3">
    <source>
        <dbReference type="Pfam" id="PF13338"/>
    </source>
</evidence>